<keyword evidence="1" id="KW-1133">Transmembrane helix</keyword>
<evidence type="ECO:0000313" key="3">
    <source>
        <dbReference type="Proteomes" id="UP000054815"/>
    </source>
</evidence>
<keyword evidence="1" id="KW-0812">Transmembrane</keyword>
<keyword evidence="1" id="KW-0472">Membrane</keyword>
<dbReference type="EMBL" id="JYDU01000019">
    <property type="protein sequence ID" value="KRX98816.1"/>
    <property type="molecule type" value="Genomic_DNA"/>
</dbReference>
<organism evidence="2 3">
    <name type="scientific">Trichinella pseudospiralis</name>
    <name type="common">Parasitic roundworm</name>
    <dbReference type="NCBI Taxonomy" id="6337"/>
    <lineage>
        <taxon>Eukaryota</taxon>
        <taxon>Metazoa</taxon>
        <taxon>Ecdysozoa</taxon>
        <taxon>Nematoda</taxon>
        <taxon>Enoplea</taxon>
        <taxon>Dorylaimia</taxon>
        <taxon>Trichinellida</taxon>
        <taxon>Trichinellidae</taxon>
        <taxon>Trichinella</taxon>
    </lineage>
</organism>
<feature type="transmembrane region" description="Helical" evidence="1">
    <location>
        <begin position="20"/>
        <end position="39"/>
    </location>
</feature>
<protein>
    <submittedName>
        <fullName evidence="2">Uncharacterized protein</fullName>
    </submittedName>
</protein>
<dbReference type="AlphaFoldDB" id="A0A0V0YFP4"/>
<accession>A0A0V0YFP4</accession>
<sequence>MGQETLNPKYLLYWHNLLPLLLVLSTGTYGNFLGAFFVFHKGSVATEDIRATLKINFTANLPIPIAPVCASVKCPSVAPVFCPTSATSRGRIRPPTTVLRVERLCLSRTSCCRRSGVAFPGTL</sequence>
<dbReference type="Proteomes" id="UP000054815">
    <property type="component" value="Unassembled WGS sequence"/>
</dbReference>
<proteinExistence type="predicted"/>
<reference evidence="2 3" key="1">
    <citation type="submission" date="2015-01" db="EMBL/GenBank/DDBJ databases">
        <title>Evolution of Trichinella species and genotypes.</title>
        <authorList>
            <person name="Korhonen P.K."/>
            <person name="Edoardo P."/>
            <person name="Giuseppe L.R."/>
            <person name="Gasser R.B."/>
        </authorList>
    </citation>
    <scope>NUCLEOTIDE SEQUENCE [LARGE SCALE GENOMIC DNA]</scope>
    <source>
        <strain evidence="2">ISS141</strain>
    </source>
</reference>
<evidence type="ECO:0000313" key="2">
    <source>
        <dbReference type="EMBL" id="KRX98816.1"/>
    </source>
</evidence>
<evidence type="ECO:0000256" key="1">
    <source>
        <dbReference type="SAM" id="Phobius"/>
    </source>
</evidence>
<gene>
    <name evidence="2" type="ORF">T4E_2727</name>
</gene>
<name>A0A0V0YFP4_TRIPS</name>
<comment type="caution">
    <text evidence="2">The sequence shown here is derived from an EMBL/GenBank/DDBJ whole genome shotgun (WGS) entry which is preliminary data.</text>
</comment>